<protein>
    <recommendedName>
        <fullName evidence="3 6">DNA replication complex GINS protein PSF1</fullName>
    </recommendedName>
</protein>
<dbReference type="AlphaFoldDB" id="A0AAD4LU66"/>
<evidence type="ECO:0000259" key="7">
    <source>
        <dbReference type="Pfam" id="PF05916"/>
    </source>
</evidence>
<evidence type="ECO:0000259" key="8">
    <source>
        <dbReference type="Pfam" id="PF24997"/>
    </source>
</evidence>
<dbReference type="Gene3D" id="1.20.58.1030">
    <property type="match status" value="1"/>
</dbReference>
<evidence type="ECO:0000256" key="4">
    <source>
        <dbReference type="ARBA" id="ARBA00022705"/>
    </source>
</evidence>
<comment type="subunit">
    <text evidence="6">Component of the GINS complex.</text>
</comment>
<evidence type="ECO:0000313" key="10">
    <source>
        <dbReference type="Proteomes" id="UP001203297"/>
    </source>
</evidence>
<dbReference type="EMBL" id="WTXG01000349">
    <property type="protein sequence ID" value="KAI0289238.1"/>
    <property type="molecule type" value="Genomic_DNA"/>
</dbReference>
<dbReference type="CDD" id="cd11710">
    <property type="entry name" value="GINS_A_psf1"/>
    <property type="match status" value="1"/>
</dbReference>
<evidence type="ECO:0000256" key="5">
    <source>
        <dbReference type="ARBA" id="ARBA00023242"/>
    </source>
</evidence>
<dbReference type="PANTHER" id="PTHR12914">
    <property type="entry name" value="PARTNER OF SLD5"/>
    <property type="match status" value="1"/>
</dbReference>
<keyword evidence="5 6" id="KW-0539">Nucleus</keyword>
<keyword evidence="4 6" id="KW-0235">DNA replication</keyword>
<comment type="caution">
    <text evidence="9">The sequence shown here is derived from an EMBL/GenBank/DDBJ whole genome shotgun (WGS) entry which is preliminary data.</text>
</comment>
<sequence>MTSSGSRQFGDLATQLVQESRRSTLTDTLLKYNDSLVRTVIREQRNLEDLINKAIAAQPDDAAFTGDEPALLLYQTAILRNKRCLLAYHAHRIDRLRDMYWALGAALPALLADNNDLRTRLSPHEVDFLREYNASVMDFRGDFSSELDIASSVTHPPRDLHALVRVIRDCGVIQTELGSIDFRKGQRFMVRRADIEHLIVQGYLEEV</sequence>
<feature type="domain" description="GINS subunit" evidence="7">
    <location>
        <begin position="71"/>
        <end position="141"/>
    </location>
</feature>
<evidence type="ECO:0000256" key="3">
    <source>
        <dbReference type="ARBA" id="ARBA00015143"/>
    </source>
</evidence>
<evidence type="ECO:0000256" key="2">
    <source>
        <dbReference type="ARBA" id="ARBA00006677"/>
    </source>
</evidence>
<gene>
    <name evidence="9" type="ORF">B0F90DRAFT_1796444</name>
</gene>
<dbReference type="Pfam" id="PF24997">
    <property type="entry name" value="PSF1_C"/>
    <property type="match status" value="1"/>
</dbReference>
<dbReference type="Proteomes" id="UP001203297">
    <property type="component" value="Unassembled WGS sequence"/>
</dbReference>
<comment type="function">
    <text evidence="6">Required for correct functioning of the GINS complex, a complex that plays an essential role in the initiation of DNA replication, and progression of DNA replication forks. GINS complex seems to bind preferentially to single-stranded DNA.</text>
</comment>
<dbReference type="GO" id="GO:0000811">
    <property type="term" value="C:GINS complex"/>
    <property type="evidence" value="ECO:0007669"/>
    <property type="project" value="UniProtKB-UniRule"/>
</dbReference>
<proteinExistence type="inferred from homology"/>
<dbReference type="GO" id="GO:1902983">
    <property type="term" value="P:DNA strand elongation involved in mitotic DNA replication"/>
    <property type="evidence" value="ECO:0007669"/>
    <property type="project" value="TreeGrafter"/>
</dbReference>
<dbReference type="InterPro" id="IPR005339">
    <property type="entry name" value="GINS_Psf1"/>
</dbReference>
<evidence type="ECO:0000313" key="9">
    <source>
        <dbReference type="EMBL" id="KAI0289238.1"/>
    </source>
</evidence>
<organism evidence="9 10">
    <name type="scientific">Multifurca ochricompacta</name>
    <dbReference type="NCBI Taxonomy" id="376703"/>
    <lineage>
        <taxon>Eukaryota</taxon>
        <taxon>Fungi</taxon>
        <taxon>Dikarya</taxon>
        <taxon>Basidiomycota</taxon>
        <taxon>Agaricomycotina</taxon>
        <taxon>Agaricomycetes</taxon>
        <taxon>Russulales</taxon>
        <taxon>Russulaceae</taxon>
        <taxon>Multifurca</taxon>
    </lineage>
</organism>
<evidence type="ECO:0000256" key="1">
    <source>
        <dbReference type="ARBA" id="ARBA00004123"/>
    </source>
</evidence>
<dbReference type="InterPro" id="IPR056783">
    <property type="entry name" value="PSF1_C"/>
</dbReference>
<feature type="domain" description="DNA replication complex GINS protein PSF1 C-terminal" evidence="8">
    <location>
        <begin position="163"/>
        <end position="206"/>
    </location>
</feature>
<dbReference type="InterPro" id="IPR021151">
    <property type="entry name" value="GINS_A"/>
</dbReference>
<reference evidence="9" key="1">
    <citation type="journal article" date="2022" name="New Phytol.">
        <title>Evolutionary transition to the ectomycorrhizal habit in the genomes of a hyperdiverse lineage of mushroom-forming fungi.</title>
        <authorList>
            <person name="Looney B."/>
            <person name="Miyauchi S."/>
            <person name="Morin E."/>
            <person name="Drula E."/>
            <person name="Courty P.E."/>
            <person name="Kohler A."/>
            <person name="Kuo A."/>
            <person name="LaButti K."/>
            <person name="Pangilinan J."/>
            <person name="Lipzen A."/>
            <person name="Riley R."/>
            <person name="Andreopoulos W."/>
            <person name="He G."/>
            <person name="Johnson J."/>
            <person name="Nolan M."/>
            <person name="Tritt A."/>
            <person name="Barry K.W."/>
            <person name="Grigoriev I.V."/>
            <person name="Nagy L.G."/>
            <person name="Hibbett D."/>
            <person name="Henrissat B."/>
            <person name="Matheny P.B."/>
            <person name="Labbe J."/>
            <person name="Martin F.M."/>
        </authorList>
    </citation>
    <scope>NUCLEOTIDE SEQUENCE</scope>
    <source>
        <strain evidence="9">BPL690</strain>
    </source>
</reference>
<dbReference type="Pfam" id="PF05916">
    <property type="entry name" value="Sld5"/>
    <property type="match status" value="1"/>
</dbReference>
<dbReference type="InterPro" id="IPR036224">
    <property type="entry name" value="GINS_bundle-like_dom_sf"/>
</dbReference>
<keyword evidence="10" id="KW-1185">Reference proteome</keyword>
<dbReference type="PANTHER" id="PTHR12914:SF2">
    <property type="entry name" value="DNA REPLICATION COMPLEX GINS PROTEIN PSF1"/>
    <property type="match status" value="1"/>
</dbReference>
<comment type="similarity">
    <text evidence="2 6">Belongs to the GINS1/PSF1 family.</text>
</comment>
<evidence type="ECO:0000256" key="6">
    <source>
        <dbReference type="RuleBase" id="RU368085"/>
    </source>
</evidence>
<comment type="subcellular location">
    <subcellularLocation>
        <location evidence="1 6">Nucleus</location>
    </subcellularLocation>
</comment>
<dbReference type="CDD" id="cd21696">
    <property type="entry name" value="GINS_B_Psf1"/>
    <property type="match status" value="1"/>
</dbReference>
<dbReference type="SUPFAM" id="SSF158573">
    <property type="entry name" value="GINS helical bundle-like"/>
    <property type="match status" value="1"/>
</dbReference>
<accession>A0AAD4LU66</accession>
<name>A0AAD4LU66_9AGAM</name>